<dbReference type="PANTHER" id="PTHR12547">
    <property type="entry name" value="CCCH ZINC FINGER/TIS11-RELATED"/>
    <property type="match status" value="1"/>
</dbReference>
<feature type="domain" description="C3H1-type" evidence="7">
    <location>
        <begin position="49"/>
        <end position="76"/>
    </location>
</feature>
<feature type="zinc finger region" description="C3H1-type" evidence="5">
    <location>
        <begin position="49"/>
        <end position="76"/>
    </location>
</feature>
<keyword evidence="4 5" id="KW-0862">Zinc</keyword>
<evidence type="ECO:0000256" key="4">
    <source>
        <dbReference type="ARBA" id="ARBA00022833"/>
    </source>
</evidence>
<dbReference type="EMBL" id="CAJZBQ010000018">
    <property type="protein sequence ID" value="CAG9317254.1"/>
    <property type="molecule type" value="Genomic_DNA"/>
</dbReference>
<dbReference type="Gene3D" id="4.10.1000.10">
    <property type="entry name" value="Zinc finger, CCCH-type"/>
    <property type="match status" value="2"/>
</dbReference>
<dbReference type="GO" id="GO:0010468">
    <property type="term" value="P:regulation of gene expression"/>
    <property type="evidence" value="ECO:0007669"/>
    <property type="project" value="UniProtKB-ARBA"/>
</dbReference>
<evidence type="ECO:0000256" key="2">
    <source>
        <dbReference type="ARBA" id="ARBA00022737"/>
    </source>
</evidence>
<keyword evidence="3 5" id="KW-0863">Zinc-finger</keyword>
<gene>
    <name evidence="8" type="ORF">BSTOLATCC_MIC18508</name>
</gene>
<dbReference type="SUPFAM" id="SSF90229">
    <property type="entry name" value="CCCH zinc finger"/>
    <property type="match status" value="2"/>
</dbReference>
<organism evidence="8 9">
    <name type="scientific">Blepharisma stoltei</name>
    <dbReference type="NCBI Taxonomy" id="1481888"/>
    <lineage>
        <taxon>Eukaryota</taxon>
        <taxon>Sar</taxon>
        <taxon>Alveolata</taxon>
        <taxon>Ciliophora</taxon>
        <taxon>Postciliodesmatophora</taxon>
        <taxon>Heterotrichea</taxon>
        <taxon>Heterotrichida</taxon>
        <taxon>Blepharismidae</taxon>
        <taxon>Blepharisma</taxon>
    </lineage>
</organism>
<dbReference type="FunFam" id="4.10.1000.10:FF:000003">
    <property type="entry name" value="Zinc finger CCCH domain-containing protein"/>
    <property type="match status" value="1"/>
</dbReference>
<dbReference type="InterPro" id="IPR045877">
    <property type="entry name" value="ZFP36-like"/>
</dbReference>
<comment type="caution">
    <text evidence="8">The sequence shown here is derived from an EMBL/GenBank/DDBJ whole genome shotgun (WGS) entry which is preliminary data.</text>
</comment>
<evidence type="ECO:0000313" key="8">
    <source>
        <dbReference type="EMBL" id="CAG9317254.1"/>
    </source>
</evidence>
<dbReference type="PROSITE" id="PS50103">
    <property type="entry name" value="ZF_C3H1"/>
    <property type="match status" value="2"/>
</dbReference>
<keyword evidence="1 5" id="KW-0479">Metal-binding</keyword>
<evidence type="ECO:0000256" key="3">
    <source>
        <dbReference type="ARBA" id="ARBA00022771"/>
    </source>
</evidence>
<dbReference type="SMART" id="SM00356">
    <property type="entry name" value="ZnF_C3H1"/>
    <property type="match status" value="2"/>
</dbReference>
<dbReference type="AlphaFoldDB" id="A0AAU9IT82"/>
<feature type="domain" description="C3H1-type" evidence="7">
    <location>
        <begin position="87"/>
        <end position="115"/>
    </location>
</feature>
<evidence type="ECO:0000259" key="7">
    <source>
        <dbReference type="PROSITE" id="PS50103"/>
    </source>
</evidence>
<dbReference type="PANTHER" id="PTHR12547:SF18">
    <property type="entry name" value="PROTEIN TIS11"/>
    <property type="match status" value="1"/>
</dbReference>
<dbReference type="Pfam" id="PF00642">
    <property type="entry name" value="zf-CCCH"/>
    <property type="match status" value="2"/>
</dbReference>
<protein>
    <recommendedName>
        <fullName evidence="7">C3H1-type domain-containing protein</fullName>
    </recommendedName>
</protein>
<evidence type="ECO:0000256" key="5">
    <source>
        <dbReference type="PROSITE-ProRule" id="PRU00723"/>
    </source>
</evidence>
<keyword evidence="9" id="KW-1185">Reference proteome</keyword>
<reference evidence="8" key="1">
    <citation type="submission" date="2021-09" db="EMBL/GenBank/DDBJ databases">
        <authorList>
            <consortium name="AG Swart"/>
            <person name="Singh M."/>
            <person name="Singh A."/>
            <person name="Seah K."/>
            <person name="Emmerich C."/>
        </authorList>
    </citation>
    <scope>NUCLEOTIDE SEQUENCE</scope>
    <source>
        <strain evidence="8">ATCC30299</strain>
    </source>
</reference>
<keyword evidence="2" id="KW-0677">Repeat</keyword>
<dbReference type="InterPro" id="IPR000571">
    <property type="entry name" value="Znf_CCCH"/>
</dbReference>
<name>A0AAU9IT82_9CILI</name>
<dbReference type="InterPro" id="IPR036855">
    <property type="entry name" value="Znf_CCCH_sf"/>
</dbReference>
<accession>A0AAU9IT82</accession>
<evidence type="ECO:0000256" key="1">
    <source>
        <dbReference type="ARBA" id="ARBA00022723"/>
    </source>
</evidence>
<proteinExistence type="predicted"/>
<dbReference type="Proteomes" id="UP001162131">
    <property type="component" value="Unassembled WGS sequence"/>
</dbReference>
<sequence>MNTQHINLSKSTSKRLESTSLLLQNEKSLYGKSNSAIRAKGTDTEFQVKYKTEMCKNWESGQCEFGNKCAFAHGIEELRNKSHKSAKPKIPGCKMYQDKGYCIYGSKCQFSHRESSPDTDSSSPDNSAFSSRRNSNEAIFRMPLFIDLESRSC</sequence>
<evidence type="ECO:0000256" key="6">
    <source>
        <dbReference type="SAM" id="MobiDB-lite"/>
    </source>
</evidence>
<feature type="zinc finger region" description="C3H1-type" evidence="5">
    <location>
        <begin position="87"/>
        <end position="115"/>
    </location>
</feature>
<feature type="compositionally biased region" description="Low complexity" evidence="6">
    <location>
        <begin position="118"/>
        <end position="131"/>
    </location>
</feature>
<dbReference type="GO" id="GO:0051252">
    <property type="term" value="P:regulation of RNA metabolic process"/>
    <property type="evidence" value="ECO:0007669"/>
    <property type="project" value="UniProtKB-ARBA"/>
</dbReference>
<evidence type="ECO:0000313" key="9">
    <source>
        <dbReference type="Proteomes" id="UP001162131"/>
    </source>
</evidence>
<dbReference type="GO" id="GO:0003729">
    <property type="term" value="F:mRNA binding"/>
    <property type="evidence" value="ECO:0007669"/>
    <property type="project" value="InterPro"/>
</dbReference>
<feature type="region of interest" description="Disordered" evidence="6">
    <location>
        <begin position="113"/>
        <end position="134"/>
    </location>
</feature>
<dbReference type="GO" id="GO:0008270">
    <property type="term" value="F:zinc ion binding"/>
    <property type="evidence" value="ECO:0007669"/>
    <property type="project" value="UniProtKB-KW"/>
</dbReference>